<keyword evidence="1" id="KW-1133">Transmembrane helix</keyword>
<accession>A0A6A5QXT4</accession>
<dbReference type="Proteomes" id="UP000800096">
    <property type="component" value="Unassembled WGS sequence"/>
</dbReference>
<organism evidence="2 3">
    <name type="scientific">Ampelomyces quisqualis</name>
    <name type="common">Powdery mildew agent</name>
    <dbReference type="NCBI Taxonomy" id="50730"/>
    <lineage>
        <taxon>Eukaryota</taxon>
        <taxon>Fungi</taxon>
        <taxon>Dikarya</taxon>
        <taxon>Ascomycota</taxon>
        <taxon>Pezizomycotina</taxon>
        <taxon>Dothideomycetes</taxon>
        <taxon>Pleosporomycetidae</taxon>
        <taxon>Pleosporales</taxon>
        <taxon>Pleosporineae</taxon>
        <taxon>Phaeosphaeriaceae</taxon>
        <taxon>Ampelomyces</taxon>
    </lineage>
</organism>
<feature type="non-terminal residue" evidence="2">
    <location>
        <position position="1"/>
    </location>
</feature>
<keyword evidence="3" id="KW-1185">Reference proteome</keyword>
<evidence type="ECO:0000313" key="3">
    <source>
        <dbReference type="Proteomes" id="UP000800096"/>
    </source>
</evidence>
<reference evidence="2" key="1">
    <citation type="journal article" date="2020" name="Stud. Mycol.">
        <title>101 Dothideomycetes genomes: a test case for predicting lifestyles and emergence of pathogens.</title>
        <authorList>
            <person name="Haridas S."/>
            <person name="Albert R."/>
            <person name="Binder M."/>
            <person name="Bloem J."/>
            <person name="Labutti K."/>
            <person name="Salamov A."/>
            <person name="Andreopoulos B."/>
            <person name="Baker S."/>
            <person name="Barry K."/>
            <person name="Bills G."/>
            <person name="Bluhm B."/>
            <person name="Cannon C."/>
            <person name="Castanera R."/>
            <person name="Culley D."/>
            <person name="Daum C."/>
            <person name="Ezra D."/>
            <person name="Gonzalez J."/>
            <person name="Henrissat B."/>
            <person name="Kuo A."/>
            <person name="Liang C."/>
            <person name="Lipzen A."/>
            <person name="Lutzoni F."/>
            <person name="Magnuson J."/>
            <person name="Mondo S."/>
            <person name="Nolan M."/>
            <person name="Ohm R."/>
            <person name="Pangilinan J."/>
            <person name="Park H.-J."/>
            <person name="Ramirez L."/>
            <person name="Alfaro M."/>
            <person name="Sun H."/>
            <person name="Tritt A."/>
            <person name="Yoshinaga Y."/>
            <person name="Zwiers L.-H."/>
            <person name="Turgeon B."/>
            <person name="Goodwin S."/>
            <person name="Spatafora J."/>
            <person name="Crous P."/>
            <person name="Grigoriev I."/>
        </authorList>
    </citation>
    <scope>NUCLEOTIDE SEQUENCE</scope>
    <source>
        <strain evidence="2">HMLAC05119</strain>
    </source>
</reference>
<dbReference type="AlphaFoldDB" id="A0A6A5QXT4"/>
<proteinExistence type="predicted"/>
<sequence length="78" mass="8392">IIRVALAFESVLIVLVSSYCVYFSRHYLLYIMGAAPAQVTTTALQSTQQYGAVGVLTGAGVALFIPNTKVEVNCRPIL</sequence>
<keyword evidence="1" id="KW-0472">Membrane</keyword>
<feature type="non-terminal residue" evidence="2">
    <location>
        <position position="78"/>
    </location>
</feature>
<keyword evidence="1" id="KW-0812">Transmembrane</keyword>
<dbReference type="EMBL" id="ML979133">
    <property type="protein sequence ID" value="KAF1918657.1"/>
    <property type="molecule type" value="Genomic_DNA"/>
</dbReference>
<gene>
    <name evidence="2" type="ORF">BDU57DRAFT_422305</name>
</gene>
<feature type="transmembrane region" description="Helical" evidence="1">
    <location>
        <begin position="6"/>
        <end position="24"/>
    </location>
</feature>
<dbReference type="OrthoDB" id="2563633at2759"/>
<evidence type="ECO:0000256" key="1">
    <source>
        <dbReference type="SAM" id="Phobius"/>
    </source>
</evidence>
<name>A0A6A5QXT4_AMPQU</name>
<evidence type="ECO:0000313" key="2">
    <source>
        <dbReference type="EMBL" id="KAF1918657.1"/>
    </source>
</evidence>
<protein>
    <submittedName>
        <fullName evidence="2">Uncharacterized protein</fullName>
    </submittedName>
</protein>